<reference evidence="2" key="2">
    <citation type="submission" date="2020-05" db="UniProtKB">
        <authorList>
            <consortium name="EnsemblMetazoa"/>
        </authorList>
    </citation>
    <scope>IDENTIFICATION</scope>
    <source>
        <strain evidence="2">maculatus3</strain>
    </source>
</reference>
<dbReference type="VEuPathDB" id="VectorBase:AMAM003917"/>
<organism evidence="2 3">
    <name type="scientific">Anopheles maculatus</name>
    <dbReference type="NCBI Taxonomy" id="74869"/>
    <lineage>
        <taxon>Eukaryota</taxon>
        <taxon>Metazoa</taxon>
        <taxon>Ecdysozoa</taxon>
        <taxon>Arthropoda</taxon>
        <taxon>Hexapoda</taxon>
        <taxon>Insecta</taxon>
        <taxon>Pterygota</taxon>
        <taxon>Neoptera</taxon>
        <taxon>Endopterygota</taxon>
        <taxon>Diptera</taxon>
        <taxon>Nematocera</taxon>
        <taxon>Culicoidea</taxon>
        <taxon>Culicidae</taxon>
        <taxon>Anophelinae</taxon>
        <taxon>Anopheles</taxon>
        <taxon>Anopheles maculatus group</taxon>
    </lineage>
</organism>
<sequence length="176" mass="20030">MKMHLEWLPNYINLTLVCDCPEGSSQPVLLPNVLPGQENASSSQPWSTVQLVHAVRNKIAVIYGCHDHGNDTVSEGFITVGRTLRNYEEYTNLYLSTLRASFWPYHKHLLASTQRYMMNHNKPLGCNFRHQFYLDRGLTKSDIALIVVVGIMAIMLILSLCARLSCIHMRVICKLV</sequence>
<evidence type="ECO:0000313" key="2">
    <source>
        <dbReference type="EnsemblMetazoa" id="AMAM003917-PA"/>
    </source>
</evidence>
<accession>A0A182SCB8</accession>
<keyword evidence="1" id="KW-0472">Membrane</keyword>
<protein>
    <submittedName>
        <fullName evidence="2">Uncharacterized protein</fullName>
    </submittedName>
</protein>
<dbReference type="AlphaFoldDB" id="A0A182SCB8"/>
<evidence type="ECO:0000256" key="1">
    <source>
        <dbReference type="SAM" id="Phobius"/>
    </source>
</evidence>
<name>A0A182SCB8_9DIPT</name>
<feature type="transmembrane region" description="Helical" evidence="1">
    <location>
        <begin position="143"/>
        <end position="162"/>
    </location>
</feature>
<keyword evidence="1" id="KW-0812">Transmembrane</keyword>
<dbReference type="Proteomes" id="UP000075901">
    <property type="component" value="Unassembled WGS sequence"/>
</dbReference>
<reference evidence="3" key="1">
    <citation type="submission" date="2013-09" db="EMBL/GenBank/DDBJ databases">
        <title>The Genome Sequence of Anopheles maculatus species B.</title>
        <authorList>
            <consortium name="The Broad Institute Genomics Platform"/>
            <person name="Neafsey D.E."/>
            <person name="Besansky N."/>
            <person name="Howell P."/>
            <person name="Walton C."/>
            <person name="Young S.K."/>
            <person name="Zeng Q."/>
            <person name="Gargeya S."/>
            <person name="Fitzgerald M."/>
            <person name="Haas B."/>
            <person name="Abouelleil A."/>
            <person name="Allen A.W."/>
            <person name="Alvarado L."/>
            <person name="Arachchi H.M."/>
            <person name="Berlin A.M."/>
            <person name="Chapman S.B."/>
            <person name="Gainer-Dewar J."/>
            <person name="Goldberg J."/>
            <person name="Griggs A."/>
            <person name="Gujja S."/>
            <person name="Hansen M."/>
            <person name="Howarth C."/>
            <person name="Imamovic A."/>
            <person name="Ireland A."/>
            <person name="Larimer J."/>
            <person name="McCowan C."/>
            <person name="Murphy C."/>
            <person name="Pearson M."/>
            <person name="Poon T.W."/>
            <person name="Priest M."/>
            <person name="Roberts A."/>
            <person name="Saif S."/>
            <person name="Shea T."/>
            <person name="Sisk P."/>
            <person name="Sykes S."/>
            <person name="Wortman J."/>
            <person name="Nusbaum C."/>
            <person name="Birren B."/>
        </authorList>
    </citation>
    <scope>NUCLEOTIDE SEQUENCE [LARGE SCALE GENOMIC DNA]</scope>
    <source>
        <strain evidence="3">maculatus3</strain>
    </source>
</reference>
<keyword evidence="3" id="KW-1185">Reference proteome</keyword>
<evidence type="ECO:0000313" key="3">
    <source>
        <dbReference type="Proteomes" id="UP000075901"/>
    </source>
</evidence>
<keyword evidence="1" id="KW-1133">Transmembrane helix</keyword>
<dbReference type="EnsemblMetazoa" id="AMAM003917-RA">
    <property type="protein sequence ID" value="AMAM003917-PA"/>
    <property type="gene ID" value="AMAM003917"/>
</dbReference>
<proteinExistence type="predicted"/>